<accession>A0ABW1YS94</accession>
<dbReference type="RefSeq" id="WP_193192674.1">
    <property type="nucleotide sequence ID" value="NZ_JACZFR010000032.1"/>
</dbReference>
<protein>
    <submittedName>
        <fullName evidence="2">TIGR01244 family sulfur transferase</fullName>
    </submittedName>
</protein>
<sequence length="138" mass="14971">MNIKQLDEQVSVSDQCSCDALAQLAETGVKLLVCNRLEGESEDQPSYAEMKEAAERSGMAFIAIPFARGRMTSQHCRAFADILARGDRVHAYCRTGNRSCNLWAGARLLAGADRKVLLGQARHAGFDIGGVLVAMDPE</sequence>
<dbReference type="InterPro" id="IPR029021">
    <property type="entry name" value="Prot-tyrosine_phosphatase-like"/>
</dbReference>
<evidence type="ECO:0000313" key="3">
    <source>
        <dbReference type="Proteomes" id="UP001596425"/>
    </source>
</evidence>
<dbReference type="GO" id="GO:0016740">
    <property type="term" value="F:transferase activity"/>
    <property type="evidence" value="ECO:0007669"/>
    <property type="project" value="UniProtKB-KW"/>
</dbReference>
<evidence type="ECO:0000259" key="1">
    <source>
        <dbReference type="Pfam" id="PF04273"/>
    </source>
</evidence>
<reference evidence="3" key="1">
    <citation type="journal article" date="2019" name="Int. J. Syst. Evol. Microbiol.">
        <title>The Global Catalogue of Microorganisms (GCM) 10K type strain sequencing project: providing services to taxonomists for standard genome sequencing and annotation.</title>
        <authorList>
            <consortium name="The Broad Institute Genomics Platform"/>
            <consortium name="The Broad Institute Genome Sequencing Center for Infectious Disease"/>
            <person name="Wu L."/>
            <person name="Ma J."/>
        </authorList>
    </citation>
    <scope>NUCLEOTIDE SEQUENCE [LARGE SCALE GENOMIC DNA]</scope>
    <source>
        <strain evidence="3">CGMCC 1.13718</strain>
    </source>
</reference>
<gene>
    <name evidence="2" type="ORF">ACFQBM_19300</name>
</gene>
<name>A0ABW1YS94_9GAMM</name>
<feature type="domain" description="Beta-lactamase hydrolase-like protein phosphatase-like" evidence="1">
    <location>
        <begin position="4"/>
        <end position="105"/>
    </location>
</feature>
<dbReference type="Gene3D" id="3.90.190.10">
    <property type="entry name" value="Protein tyrosine phosphatase superfamily"/>
    <property type="match status" value="1"/>
</dbReference>
<proteinExistence type="predicted"/>
<dbReference type="EMBL" id="JBHSVR010000001">
    <property type="protein sequence ID" value="MFC6635426.1"/>
    <property type="molecule type" value="Genomic_DNA"/>
</dbReference>
<dbReference type="InterPro" id="IPR005939">
    <property type="entry name" value="BLH_phosphatase-like"/>
</dbReference>
<evidence type="ECO:0000313" key="2">
    <source>
        <dbReference type="EMBL" id="MFC6635426.1"/>
    </source>
</evidence>
<dbReference type="Pfam" id="PF04273">
    <property type="entry name" value="BLH_phosphatase"/>
    <property type="match status" value="1"/>
</dbReference>
<organism evidence="2 3">
    <name type="scientific">Microbulbifer taiwanensis</name>
    <dbReference type="NCBI Taxonomy" id="986746"/>
    <lineage>
        <taxon>Bacteria</taxon>
        <taxon>Pseudomonadati</taxon>
        <taxon>Pseudomonadota</taxon>
        <taxon>Gammaproteobacteria</taxon>
        <taxon>Cellvibrionales</taxon>
        <taxon>Microbulbiferaceae</taxon>
        <taxon>Microbulbifer</taxon>
    </lineage>
</organism>
<keyword evidence="3" id="KW-1185">Reference proteome</keyword>
<dbReference type="NCBIfam" id="TIGR01244">
    <property type="entry name" value="TIGR01244 family sulfur transferase"/>
    <property type="match status" value="1"/>
</dbReference>
<keyword evidence="2" id="KW-0808">Transferase</keyword>
<dbReference type="Proteomes" id="UP001596425">
    <property type="component" value="Unassembled WGS sequence"/>
</dbReference>
<comment type="caution">
    <text evidence="2">The sequence shown here is derived from an EMBL/GenBank/DDBJ whole genome shotgun (WGS) entry which is preliminary data.</text>
</comment>